<evidence type="ECO:0000313" key="9">
    <source>
        <dbReference type="Ensembl" id="ENSLBEP00000027755.1"/>
    </source>
</evidence>
<dbReference type="AlphaFoldDB" id="A0A3Q3N1P5"/>
<evidence type="ECO:0000256" key="3">
    <source>
        <dbReference type="ARBA" id="ARBA00022989"/>
    </source>
</evidence>
<dbReference type="PROSITE" id="PS51469">
    <property type="entry name" value="SUN"/>
    <property type="match status" value="1"/>
</dbReference>
<evidence type="ECO:0000256" key="1">
    <source>
        <dbReference type="ARBA" id="ARBA00004540"/>
    </source>
</evidence>
<feature type="compositionally biased region" description="Polar residues" evidence="6">
    <location>
        <begin position="97"/>
        <end position="107"/>
    </location>
</feature>
<sequence length="412" mass="46709">MSRRSSRLKSTGYYDPEGEPQISYKEELSRIFRRHKAPCKERRTSDSDTHSVESFDLSIKYSIDVSGKADEGHLSSTNSARQSPHNLNSDSSLSSNTTMYRHSNTDTLGKKYRHSNMDTLDKNGRYSMDRESQSPTMFNSRNLGFLFFVLSLCSGLTFYYFFATPRDNLQESQHSQLPVSSTLTNKDMNSAYEDMAEQLRRLQDELQSLRKDINILHPIGNTLPNFALHSQGASIIHHLTSKTYFYLENDLTFFGISLGISRSVNPNCIIQGRSELVPGNCWSFKGGQGHLVIALSHPTAISHVSLGHISKTLSPTLKITSAPKEFTVYGMETEEDPGTKLGRFLYDEDGDQLQTFNIPSKENKIFKYVKLQVENNWGNPDYSCLYKNNCVHSYMNIMILPRTAPQCLLLIS</sequence>
<evidence type="ECO:0000259" key="8">
    <source>
        <dbReference type="PROSITE" id="PS51469"/>
    </source>
</evidence>
<dbReference type="GO" id="GO:0034993">
    <property type="term" value="C:meiotic nuclear membrane microtubule tethering complex"/>
    <property type="evidence" value="ECO:0007669"/>
    <property type="project" value="TreeGrafter"/>
</dbReference>
<dbReference type="Pfam" id="PF07738">
    <property type="entry name" value="Sad1_UNC"/>
    <property type="match status" value="1"/>
</dbReference>
<organism evidence="9 10">
    <name type="scientific">Labrus bergylta</name>
    <name type="common">ballan wrasse</name>
    <dbReference type="NCBI Taxonomy" id="56723"/>
    <lineage>
        <taxon>Eukaryota</taxon>
        <taxon>Metazoa</taxon>
        <taxon>Chordata</taxon>
        <taxon>Craniata</taxon>
        <taxon>Vertebrata</taxon>
        <taxon>Euteleostomi</taxon>
        <taxon>Actinopterygii</taxon>
        <taxon>Neopterygii</taxon>
        <taxon>Teleostei</taxon>
        <taxon>Neoteleostei</taxon>
        <taxon>Acanthomorphata</taxon>
        <taxon>Eupercaria</taxon>
        <taxon>Labriformes</taxon>
        <taxon>Labridae</taxon>
        <taxon>Labrus</taxon>
    </lineage>
</organism>
<feature type="region of interest" description="Disordered" evidence="6">
    <location>
        <begin position="1"/>
        <end position="23"/>
    </location>
</feature>
<dbReference type="InParanoid" id="A0A3Q3N1P5"/>
<dbReference type="InterPro" id="IPR012919">
    <property type="entry name" value="SUN_dom"/>
</dbReference>
<dbReference type="GO" id="GO:0043495">
    <property type="term" value="F:protein-membrane adaptor activity"/>
    <property type="evidence" value="ECO:0007669"/>
    <property type="project" value="TreeGrafter"/>
</dbReference>
<evidence type="ECO:0000256" key="7">
    <source>
        <dbReference type="SAM" id="Phobius"/>
    </source>
</evidence>
<keyword evidence="2 7" id="KW-0812">Transmembrane</keyword>
<keyword evidence="4 7" id="KW-0472">Membrane</keyword>
<keyword evidence="5" id="KW-0175">Coiled coil</keyword>
<evidence type="ECO:0000256" key="4">
    <source>
        <dbReference type="ARBA" id="ARBA00023136"/>
    </source>
</evidence>
<name>A0A3Q3N1P5_9LABR</name>
<keyword evidence="3 7" id="KW-1133">Transmembrane helix</keyword>
<evidence type="ECO:0000313" key="10">
    <source>
        <dbReference type="Proteomes" id="UP000261660"/>
    </source>
</evidence>
<feature type="compositionally biased region" description="Low complexity" evidence="6">
    <location>
        <begin position="86"/>
        <end position="96"/>
    </location>
</feature>
<dbReference type="Ensembl" id="ENSLBET00000029080.1">
    <property type="protein sequence ID" value="ENSLBEP00000027755.1"/>
    <property type="gene ID" value="ENSLBEG00000021052.1"/>
</dbReference>
<feature type="compositionally biased region" description="Polar residues" evidence="6">
    <location>
        <begin position="74"/>
        <end position="85"/>
    </location>
</feature>
<protein>
    <recommendedName>
        <fullName evidence="8">SUN domain-containing protein</fullName>
    </recommendedName>
</protein>
<evidence type="ECO:0000256" key="5">
    <source>
        <dbReference type="SAM" id="Coils"/>
    </source>
</evidence>
<comment type="subcellular location">
    <subcellularLocation>
        <location evidence="1">Nucleus inner membrane</location>
    </subcellularLocation>
</comment>
<dbReference type="GO" id="GO:0005637">
    <property type="term" value="C:nuclear inner membrane"/>
    <property type="evidence" value="ECO:0007669"/>
    <property type="project" value="UniProtKB-SubCell"/>
</dbReference>
<evidence type="ECO:0000256" key="2">
    <source>
        <dbReference type="ARBA" id="ARBA00022692"/>
    </source>
</evidence>
<dbReference type="Proteomes" id="UP000261660">
    <property type="component" value="Unplaced"/>
</dbReference>
<dbReference type="PANTHER" id="PTHR12911:SF8">
    <property type="entry name" value="KLAROID PROTEIN-RELATED"/>
    <property type="match status" value="1"/>
</dbReference>
<reference evidence="9" key="1">
    <citation type="submission" date="2025-08" db="UniProtKB">
        <authorList>
            <consortium name="Ensembl"/>
        </authorList>
    </citation>
    <scope>IDENTIFICATION</scope>
</reference>
<dbReference type="Gene3D" id="2.60.120.260">
    <property type="entry name" value="Galactose-binding domain-like"/>
    <property type="match status" value="1"/>
</dbReference>
<dbReference type="InterPro" id="IPR045119">
    <property type="entry name" value="SUN1-5"/>
</dbReference>
<feature type="region of interest" description="Disordered" evidence="6">
    <location>
        <begin position="70"/>
        <end position="124"/>
    </location>
</feature>
<feature type="domain" description="SUN" evidence="8">
    <location>
        <begin position="232"/>
        <end position="395"/>
    </location>
</feature>
<feature type="transmembrane region" description="Helical" evidence="7">
    <location>
        <begin position="143"/>
        <end position="162"/>
    </location>
</feature>
<feature type="compositionally biased region" description="Basic and acidic residues" evidence="6">
    <location>
        <begin position="115"/>
        <end position="124"/>
    </location>
</feature>
<feature type="coiled-coil region" evidence="5">
    <location>
        <begin position="185"/>
        <end position="212"/>
    </location>
</feature>
<dbReference type="PANTHER" id="PTHR12911">
    <property type="entry name" value="SAD1/UNC-84-LIKE PROTEIN-RELATED"/>
    <property type="match status" value="1"/>
</dbReference>
<reference evidence="9" key="2">
    <citation type="submission" date="2025-09" db="UniProtKB">
        <authorList>
            <consortium name="Ensembl"/>
        </authorList>
    </citation>
    <scope>IDENTIFICATION</scope>
</reference>
<keyword evidence="10" id="KW-1185">Reference proteome</keyword>
<dbReference type="GeneTree" id="ENSGT00940000167324"/>
<evidence type="ECO:0000256" key="6">
    <source>
        <dbReference type="SAM" id="MobiDB-lite"/>
    </source>
</evidence>
<proteinExistence type="predicted"/>
<accession>A0A3Q3N1P5</accession>
<dbReference type="STRING" id="56723.ENSLBEP00000027755"/>